<evidence type="ECO:0000256" key="4">
    <source>
        <dbReference type="PIRSR" id="PIRSR000429-1"/>
    </source>
</evidence>
<protein>
    <submittedName>
        <fullName evidence="8">Acetyl-CoA acetyltransferase</fullName>
    </submittedName>
</protein>
<dbReference type="EMBL" id="LR828253">
    <property type="protein sequence ID" value="CAD0344767.1"/>
    <property type="molecule type" value="Genomic_DNA"/>
</dbReference>
<dbReference type="PROSITE" id="PS00098">
    <property type="entry name" value="THIOLASE_1"/>
    <property type="match status" value="1"/>
</dbReference>
<feature type="active site" description="Proton acceptor" evidence="4">
    <location>
        <position position="399"/>
    </location>
</feature>
<reference evidence="8" key="1">
    <citation type="submission" date="2020-07" db="EMBL/GenBank/DDBJ databases">
        <authorList>
            <person name="Pothier F. J."/>
        </authorList>
    </citation>
    <scope>NUCLEOTIDE SEQUENCE</scope>
    <source>
        <strain evidence="8">CFBP 8129</strain>
    </source>
</reference>
<dbReference type="PIRSF" id="PIRSF000429">
    <property type="entry name" value="Ac-CoA_Ac_transf"/>
    <property type="match status" value="1"/>
</dbReference>
<dbReference type="NCBIfam" id="TIGR01930">
    <property type="entry name" value="AcCoA-C-Actrans"/>
    <property type="match status" value="1"/>
</dbReference>
<dbReference type="Pfam" id="PF00108">
    <property type="entry name" value="Thiolase_N"/>
    <property type="match status" value="1"/>
</dbReference>
<name>A0A6V7E1Z0_9XANT</name>
<dbReference type="SUPFAM" id="SSF53901">
    <property type="entry name" value="Thiolase-like"/>
    <property type="match status" value="2"/>
</dbReference>
<comment type="similarity">
    <text evidence="1 5">Belongs to the thiolase-like superfamily. Thiolase family.</text>
</comment>
<dbReference type="Gene3D" id="3.40.47.10">
    <property type="match status" value="2"/>
</dbReference>
<evidence type="ECO:0000259" key="7">
    <source>
        <dbReference type="Pfam" id="PF02803"/>
    </source>
</evidence>
<feature type="domain" description="Thiolase N-terminal" evidence="6">
    <location>
        <begin position="26"/>
        <end position="282"/>
    </location>
</feature>
<accession>A0A6V7E1Z0</accession>
<dbReference type="InterPro" id="IPR002155">
    <property type="entry name" value="Thiolase"/>
</dbReference>
<dbReference type="InterPro" id="IPR020610">
    <property type="entry name" value="Thiolase_AS"/>
</dbReference>
<organism evidence="8">
    <name type="scientific">Xanthomonas hortorum pv. gardneri</name>
    <dbReference type="NCBI Taxonomy" id="2754056"/>
    <lineage>
        <taxon>Bacteria</taxon>
        <taxon>Pseudomonadati</taxon>
        <taxon>Pseudomonadota</taxon>
        <taxon>Gammaproteobacteria</taxon>
        <taxon>Lysobacterales</taxon>
        <taxon>Lysobacteraceae</taxon>
        <taxon>Xanthomonas</taxon>
    </lineage>
</organism>
<proteinExistence type="inferred from homology"/>
<feature type="active site" description="Proton acceptor" evidence="4">
    <location>
        <position position="369"/>
    </location>
</feature>
<dbReference type="InterPro" id="IPR020615">
    <property type="entry name" value="Thiolase_acyl_enz_int_AS"/>
</dbReference>
<dbReference type="PROSITE" id="PS00099">
    <property type="entry name" value="THIOLASE_3"/>
    <property type="match status" value="1"/>
</dbReference>
<evidence type="ECO:0000256" key="1">
    <source>
        <dbReference type="ARBA" id="ARBA00010982"/>
    </source>
</evidence>
<dbReference type="InterPro" id="IPR020616">
    <property type="entry name" value="Thiolase_N"/>
</dbReference>
<keyword evidence="3 5" id="KW-0012">Acyltransferase</keyword>
<dbReference type="CDD" id="cd00751">
    <property type="entry name" value="thiolase"/>
    <property type="match status" value="1"/>
</dbReference>
<feature type="domain" description="Thiolase C-terminal" evidence="7">
    <location>
        <begin position="291"/>
        <end position="411"/>
    </location>
</feature>
<dbReference type="EMBL" id="LR828253">
    <property type="protein sequence ID" value="CAD0344772.1"/>
    <property type="molecule type" value="Genomic_DNA"/>
</dbReference>
<dbReference type="FunFam" id="3.40.47.10:FF:000010">
    <property type="entry name" value="Acetyl-CoA acetyltransferase (Thiolase)"/>
    <property type="match status" value="1"/>
</dbReference>
<keyword evidence="2 5" id="KW-0808">Transferase</keyword>
<gene>
    <name evidence="8" type="primary">thlA</name>
    <name evidence="8" type="ORF">CFBP8129_30280</name>
</gene>
<evidence type="ECO:0000259" key="6">
    <source>
        <dbReference type="Pfam" id="PF00108"/>
    </source>
</evidence>
<evidence type="ECO:0000256" key="3">
    <source>
        <dbReference type="ARBA" id="ARBA00023315"/>
    </source>
</evidence>
<feature type="active site" description="Acyl-thioester intermediate" evidence="4">
    <location>
        <position position="110"/>
    </location>
</feature>
<dbReference type="InterPro" id="IPR020617">
    <property type="entry name" value="Thiolase_C"/>
</dbReference>
<evidence type="ECO:0000256" key="2">
    <source>
        <dbReference type="ARBA" id="ARBA00022679"/>
    </source>
</evidence>
<dbReference type="Pfam" id="PF02803">
    <property type="entry name" value="Thiolase_C"/>
    <property type="match status" value="1"/>
</dbReference>
<dbReference type="GO" id="GO:0003988">
    <property type="term" value="F:acetyl-CoA C-acyltransferase activity"/>
    <property type="evidence" value="ECO:0007669"/>
    <property type="project" value="UniProtKB-ARBA"/>
</dbReference>
<dbReference type="AlphaFoldDB" id="A0A6V7E1Z0"/>
<sequence>MSRLARTEHEADNRFTLNGISFMSDIVIVAAKRTAIGSFLGQFNGLPAPKLAAAAIEGALAQSGIAPADISEVIVGCVLPANLGQAPARQAAIAAGIPTSTGATTINKVCGSGMKAIMFGHDLIKAGSASIVVAGGMESMSNAPHLLPNSRTGNRYGNFQAVDHMAWDGLTNPYDGQAMGVFGEATAEKFDFSRADQDAFAIASVERAQAAQRSGAFVDEIVPVTVATRKGEVVVDSDEQPGKSDVAKIPTLKPAFKKDGTVTAASSSSISDGAAITILMHADDAQRRGITPLARIVGHVTHSQEPEWFTTAPVAAIQTLVGKIGWHLDEVDLFEINEAFAVVPMVPIKELGIAHDKVNVHGGACALGHPIGASGARLVVTLVNALRTRGGKRGIATLCIGGGEATAIAIELI</sequence>
<evidence type="ECO:0000313" key="8">
    <source>
        <dbReference type="EMBL" id="CAD0344767.1"/>
    </source>
</evidence>
<dbReference type="InterPro" id="IPR016039">
    <property type="entry name" value="Thiolase-like"/>
</dbReference>
<dbReference type="PANTHER" id="PTHR18919">
    <property type="entry name" value="ACETYL-COA C-ACYLTRANSFERASE"/>
    <property type="match status" value="1"/>
</dbReference>
<dbReference type="GO" id="GO:0044281">
    <property type="term" value="P:small molecule metabolic process"/>
    <property type="evidence" value="ECO:0007669"/>
    <property type="project" value="UniProtKB-ARBA"/>
</dbReference>
<evidence type="ECO:0000256" key="5">
    <source>
        <dbReference type="RuleBase" id="RU003557"/>
    </source>
</evidence>
<dbReference type="PANTHER" id="PTHR18919:SF164">
    <property type="entry name" value="ACETYL-COA ACETYLTRANSFERASE"/>
    <property type="match status" value="1"/>
</dbReference>